<dbReference type="STRING" id="694427.Palpr_1018"/>
<evidence type="ECO:0000256" key="5">
    <source>
        <dbReference type="ARBA" id="ARBA00023237"/>
    </source>
</evidence>
<evidence type="ECO:0000256" key="6">
    <source>
        <dbReference type="SAM" id="Coils"/>
    </source>
</evidence>
<reference evidence="8 9" key="2">
    <citation type="journal article" date="2011" name="Stand. Genomic Sci.">
        <title>Complete genome sequence of Paludibacter propionicigenes type strain (WB4).</title>
        <authorList>
            <person name="Gronow S."/>
            <person name="Munk C."/>
            <person name="Lapidus A."/>
            <person name="Nolan M."/>
            <person name="Lucas S."/>
            <person name="Hammon N."/>
            <person name="Deshpande S."/>
            <person name="Cheng J.F."/>
            <person name="Tapia R."/>
            <person name="Han C."/>
            <person name="Goodwin L."/>
            <person name="Pitluck S."/>
            <person name="Liolios K."/>
            <person name="Ivanova N."/>
            <person name="Mavromatis K."/>
            <person name="Mikhailova N."/>
            <person name="Pati A."/>
            <person name="Chen A."/>
            <person name="Palaniappan K."/>
            <person name="Land M."/>
            <person name="Hauser L."/>
            <person name="Chang Y.J."/>
            <person name="Jeffries C.D."/>
            <person name="Brambilla E."/>
            <person name="Rohde M."/>
            <person name="Goker M."/>
            <person name="Detter J.C."/>
            <person name="Woyke T."/>
            <person name="Bristow J."/>
            <person name="Eisen J.A."/>
            <person name="Markowitz V."/>
            <person name="Hugenholtz P."/>
            <person name="Kyrpides N.C."/>
            <person name="Klenk H.P."/>
        </authorList>
    </citation>
    <scope>NUCLEOTIDE SEQUENCE [LARGE SCALE GENOMIC DNA]</scope>
    <source>
        <strain evidence="9">DSM 17365 / JCM 13257 / WB4</strain>
    </source>
</reference>
<protein>
    <recommendedName>
        <fullName evidence="10">Outer membrane efflux protein</fullName>
    </recommendedName>
</protein>
<gene>
    <name evidence="8" type="ordered locus">Palpr_1018</name>
</gene>
<dbReference type="eggNOG" id="COG1538">
    <property type="taxonomic scope" value="Bacteria"/>
</dbReference>
<dbReference type="SUPFAM" id="SSF56954">
    <property type="entry name" value="Outer membrane efflux proteins (OEP)"/>
    <property type="match status" value="2"/>
</dbReference>
<dbReference type="InterPro" id="IPR051906">
    <property type="entry name" value="TolC-like"/>
</dbReference>
<dbReference type="KEGG" id="ppn:Palpr_1018"/>
<dbReference type="GO" id="GO:0015288">
    <property type="term" value="F:porin activity"/>
    <property type="evidence" value="ECO:0007669"/>
    <property type="project" value="TreeGrafter"/>
</dbReference>
<dbReference type="Proteomes" id="UP000008718">
    <property type="component" value="Chromosome"/>
</dbReference>
<dbReference type="GO" id="GO:0015562">
    <property type="term" value="F:efflux transmembrane transporter activity"/>
    <property type="evidence" value="ECO:0007669"/>
    <property type="project" value="InterPro"/>
</dbReference>
<keyword evidence="2" id="KW-1134">Transmembrane beta strand</keyword>
<evidence type="ECO:0000313" key="9">
    <source>
        <dbReference type="Proteomes" id="UP000008718"/>
    </source>
</evidence>
<evidence type="ECO:0008006" key="10">
    <source>
        <dbReference type="Google" id="ProtNLM"/>
    </source>
</evidence>
<feature type="region of interest" description="Disordered" evidence="7">
    <location>
        <begin position="162"/>
        <end position="216"/>
    </location>
</feature>
<dbReference type="Gene3D" id="1.20.1600.10">
    <property type="entry name" value="Outer membrane efflux proteins (OEP)"/>
    <property type="match status" value="2"/>
</dbReference>
<evidence type="ECO:0000256" key="7">
    <source>
        <dbReference type="SAM" id="MobiDB-lite"/>
    </source>
</evidence>
<dbReference type="AlphaFoldDB" id="E4T373"/>
<dbReference type="GO" id="GO:0009279">
    <property type="term" value="C:cell outer membrane"/>
    <property type="evidence" value="ECO:0007669"/>
    <property type="project" value="UniProtKB-SubCell"/>
</dbReference>
<accession>E4T373</accession>
<evidence type="ECO:0000256" key="4">
    <source>
        <dbReference type="ARBA" id="ARBA00023136"/>
    </source>
</evidence>
<dbReference type="PANTHER" id="PTHR30026">
    <property type="entry name" value="OUTER MEMBRANE PROTEIN TOLC"/>
    <property type="match status" value="1"/>
</dbReference>
<comment type="subcellular location">
    <subcellularLocation>
        <location evidence="1">Cell outer membrane</location>
    </subcellularLocation>
</comment>
<feature type="coiled-coil region" evidence="6">
    <location>
        <begin position="224"/>
        <end position="251"/>
    </location>
</feature>
<evidence type="ECO:0000313" key="8">
    <source>
        <dbReference type="EMBL" id="ADQ79167.1"/>
    </source>
</evidence>
<dbReference type="GO" id="GO:1990281">
    <property type="term" value="C:efflux pump complex"/>
    <property type="evidence" value="ECO:0007669"/>
    <property type="project" value="TreeGrafter"/>
</dbReference>
<dbReference type="EMBL" id="CP002345">
    <property type="protein sequence ID" value="ADQ79167.1"/>
    <property type="molecule type" value="Genomic_DNA"/>
</dbReference>
<keyword evidence="5" id="KW-0998">Cell outer membrane</keyword>
<evidence type="ECO:0000256" key="2">
    <source>
        <dbReference type="ARBA" id="ARBA00022452"/>
    </source>
</evidence>
<dbReference type="HOGENOM" id="CLU_012817_15_0_10"/>
<evidence type="ECO:0000256" key="1">
    <source>
        <dbReference type="ARBA" id="ARBA00004442"/>
    </source>
</evidence>
<organism evidence="8 9">
    <name type="scientific">Paludibacter propionicigenes (strain DSM 17365 / JCM 13257 / WB4)</name>
    <dbReference type="NCBI Taxonomy" id="694427"/>
    <lineage>
        <taxon>Bacteria</taxon>
        <taxon>Pseudomonadati</taxon>
        <taxon>Bacteroidota</taxon>
        <taxon>Bacteroidia</taxon>
        <taxon>Bacteroidales</taxon>
        <taxon>Paludibacteraceae</taxon>
        <taxon>Paludibacter</taxon>
    </lineage>
</organism>
<proteinExistence type="predicted"/>
<reference key="1">
    <citation type="submission" date="2010-11" db="EMBL/GenBank/DDBJ databases">
        <title>The complete genome of Paludibacter propionicigenes DSM 17365.</title>
        <authorList>
            <consortium name="US DOE Joint Genome Institute (JGI-PGF)"/>
            <person name="Lucas S."/>
            <person name="Copeland A."/>
            <person name="Lapidus A."/>
            <person name="Bruce D."/>
            <person name="Goodwin L."/>
            <person name="Pitluck S."/>
            <person name="Kyrpides N."/>
            <person name="Mavromatis K."/>
            <person name="Ivanova N."/>
            <person name="Munk A.C."/>
            <person name="Brettin T."/>
            <person name="Detter J.C."/>
            <person name="Han C."/>
            <person name="Tapia R."/>
            <person name="Land M."/>
            <person name="Hauser L."/>
            <person name="Markowitz V."/>
            <person name="Cheng J.-F."/>
            <person name="Hugenholtz P."/>
            <person name="Woyke T."/>
            <person name="Wu D."/>
            <person name="Gronow S."/>
            <person name="Wellnitz S."/>
            <person name="Brambilla E."/>
            <person name="Klenk H.-P."/>
            <person name="Eisen J.A."/>
        </authorList>
    </citation>
    <scope>NUCLEOTIDE SEQUENCE</scope>
    <source>
        <strain>WB4</strain>
    </source>
</reference>
<dbReference type="RefSeq" id="WP_013444536.1">
    <property type="nucleotide sequence ID" value="NC_014734.1"/>
</dbReference>
<evidence type="ECO:0000256" key="3">
    <source>
        <dbReference type="ARBA" id="ARBA00022692"/>
    </source>
</evidence>
<name>E4T373_PALPW</name>
<keyword evidence="3" id="KW-0812">Transmembrane</keyword>
<keyword evidence="4" id="KW-0472">Membrane</keyword>
<keyword evidence="9" id="KW-1185">Reference proteome</keyword>
<sequence length="473" mass="52397">MRKLILYIGLLAFSMQGYSQDSLMHYLELATKNNPTVLQRYNEYQAALQKVPQVSSLPDPQLEMGVFLSPMEVLSGNQVADIKLMQMFPWFGVIKNAKDEMSLMAKGKYETFRDAKLQVYYDVQRAWFDLYRIRQNIRISEKNVELLKTIERLTLVKFRSGSSASSAASGGNMSGSAVPITTSGSSGMNTMGGSSGTSTASRPATSSGSVSMSSATGASGLSEVYQIQIEAASLEDNIASLQTEEQSAVARFNSLLNRPPKTPVASTDLLPTEPLDIAYLSVNDSMFTHNPMLGMLAYEQQSLAARTKMQKQMGLPMVGVGLNYTVINKNEMSTSAMNGQDMIMPMLTVTLPIYRKKYKAQQAETRFLKTASEQNYQATANMLQSQYYEALQQYNDAGRRIKLYDNQGQLAKKSLDISIKTFSSSASGLSDILRIRQQLLDYELKQVEAVVEFNRAEALIKRLITTPNTTPNP</sequence>
<keyword evidence="6" id="KW-0175">Coiled coil</keyword>
<dbReference type="PANTHER" id="PTHR30026:SF20">
    <property type="entry name" value="OUTER MEMBRANE PROTEIN TOLC"/>
    <property type="match status" value="1"/>
</dbReference>